<dbReference type="EMBL" id="SLXM01000001">
    <property type="protein sequence ID" value="TCP28658.1"/>
    <property type="molecule type" value="Genomic_DNA"/>
</dbReference>
<dbReference type="PANTHER" id="PTHR30092">
    <property type="entry name" value="INNER MEMBRANE PROTEIN CRED"/>
    <property type="match status" value="1"/>
</dbReference>
<accession>A0A4R2P3C7</accession>
<feature type="transmembrane region" description="Helical" evidence="1">
    <location>
        <begin position="21"/>
        <end position="40"/>
    </location>
</feature>
<evidence type="ECO:0000313" key="2">
    <source>
        <dbReference type="EMBL" id="TCP28658.1"/>
    </source>
</evidence>
<protein>
    <submittedName>
        <fullName evidence="2">Inner membrane protein</fullName>
    </submittedName>
</protein>
<sequence length="469" mass="53951">MEKGQEQTGRIGKWIKNSISARMLMIGFLIIILLIPLSYVKDIIRERQFNQKAVISEINQKWGGEVLLYGPMLKVPYKTYTVKRIYNQESKTHQEETLENIHNAYFFPNNLDVSTQVNPQLKKRGIYETAVYGSEINIKGSFIKPDFTEIDVKEKDILWEKSKLIIETSNLKGVSSLVEIQFNKNNYAFASKYETKNTMSNNDVYDLDESSYDYLNLHKLESKYLKKTDLPLENAVDFSMKMNVNGSKQIRFIPVGKETNVSITSNWKTANFLGEYLPYNPDKIKEDGFDARWKVLDINRPFPQQSFNGIPNLKRYAFGVNFMIPVDQYQKSERSAKYGFLVIALTFLVFFLIQTMSKIAIHPFQYLMIGIGLTMFYTLLISISEHSNFLSAYVIAGISVITLITLYSKSILKTLKFPFFIGISLTALYTFIFIIIQLESYALLVGSIGLFVILAAVMYASRKIDWQNG</sequence>
<gene>
    <name evidence="2" type="ORF">EV195_101838</name>
</gene>
<feature type="transmembrane region" description="Helical" evidence="1">
    <location>
        <begin position="338"/>
        <end position="357"/>
    </location>
</feature>
<dbReference type="NCBIfam" id="NF008712">
    <property type="entry name" value="PRK11715.1-1"/>
    <property type="match status" value="1"/>
</dbReference>
<keyword evidence="3" id="KW-1185">Reference proteome</keyword>
<dbReference type="Proteomes" id="UP000294564">
    <property type="component" value="Unassembled WGS sequence"/>
</dbReference>
<feature type="transmembrane region" description="Helical" evidence="1">
    <location>
        <begin position="389"/>
        <end position="407"/>
    </location>
</feature>
<comment type="caution">
    <text evidence="2">The sequence shown here is derived from an EMBL/GenBank/DDBJ whole genome shotgun (WGS) entry which is preliminary data.</text>
</comment>
<dbReference type="RefSeq" id="WP_132793211.1">
    <property type="nucleotide sequence ID" value="NZ_SLXM01000001.1"/>
</dbReference>
<dbReference type="Pfam" id="PF06123">
    <property type="entry name" value="CreD"/>
    <property type="match status" value="1"/>
</dbReference>
<dbReference type="GO" id="GO:0005886">
    <property type="term" value="C:plasma membrane"/>
    <property type="evidence" value="ECO:0007669"/>
    <property type="project" value="TreeGrafter"/>
</dbReference>
<keyword evidence="1" id="KW-1133">Transmembrane helix</keyword>
<feature type="transmembrane region" description="Helical" evidence="1">
    <location>
        <begin position="364"/>
        <end position="383"/>
    </location>
</feature>
<feature type="transmembrane region" description="Helical" evidence="1">
    <location>
        <begin position="442"/>
        <end position="460"/>
    </location>
</feature>
<name>A0A4R2P3C7_9FLAO</name>
<keyword evidence="1" id="KW-0812">Transmembrane</keyword>
<evidence type="ECO:0000313" key="3">
    <source>
        <dbReference type="Proteomes" id="UP000294564"/>
    </source>
</evidence>
<proteinExistence type="predicted"/>
<feature type="transmembrane region" description="Helical" evidence="1">
    <location>
        <begin position="419"/>
        <end position="436"/>
    </location>
</feature>
<dbReference type="InterPro" id="IPR010364">
    <property type="entry name" value="Uncharacterised_IM_CreD"/>
</dbReference>
<evidence type="ECO:0000256" key="1">
    <source>
        <dbReference type="SAM" id="Phobius"/>
    </source>
</evidence>
<dbReference type="OrthoDB" id="9791851at2"/>
<keyword evidence="1" id="KW-0472">Membrane</keyword>
<reference evidence="2 3" key="1">
    <citation type="submission" date="2019-03" db="EMBL/GenBank/DDBJ databases">
        <title>Genomic Encyclopedia of Type Strains, Phase IV (KMG-IV): sequencing the most valuable type-strain genomes for metagenomic binning, comparative biology and taxonomic classification.</title>
        <authorList>
            <person name="Goeker M."/>
        </authorList>
    </citation>
    <scope>NUCLEOTIDE SEQUENCE [LARGE SCALE GENOMIC DNA]</scope>
    <source>
        <strain evidence="2 3">DSM 14836</strain>
    </source>
</reference>
<organism evidence="2 3">
    <name type="scientific">Tenacibaculum skagerrakense</name>
    <dbReference type="NCBI Taxonomy" id="186571"/>
    <lineage>
        <taxon>Bacteria</taxon>
        <taxon>Pseudomonadati</taxon>
        <taxon>Bacteroidota</taxon>
        <taxon>Flavobacteriia</taxon>
        <taxon>Flavobacteriales</taxon>
        <taxon>Flavobacteriaceae</taxon>
        <taxon>Tenacibaculum</taxon>
    </lineage>
</organism>
<dbReference type="AlphaFoldDB" id="A0A4R2P3C7"/>
<dbReference type="PANTHER" id="PTHR30092:SF0">
    <property type="entry name" value="INNER MEMBRANE PROTEIN CRED"/>
    <property type="match status" value="1"/>
</dbReference>
<dbReference type="PIRSF" id="PIRSF004548">
    <property type="entry name" value="CreD"/>
    <property type="match status" value="1"/>
</dbReference>